<evidence type="ECO:0000256" key="1">
    <source>
        <dbReference type="SAM" id="Phobius"/>
    </source>
</evidence>
<comment type="caution">
    <text evidence="2">The sequence shown here is derived from an EMBL/GenBank/DDBJ whole genome shotgun (WGS) entry which is preliminary data.</text>
</comment>
<dbReference type="AlphaFoldDB" id="A0A4R0YLG6"/>
<evidence type="ECO:0000313" key="3">
    <source>
        <dbReference type="Proteomes" id="UP000291822"/>
    </source>
</evidence>
<feature type="transmembrane region" description="Helical" evidence="1">
    <location>
        <begin position="41"/>
        <end position="61"/>
    </location>
</feature>
<feature type="transmembrane region" description="Helical" evidence="1">
    <location>
        <begin position="106"/>
        <end position="130"/>
    </location>
</feature>
<keyword evidence="1" id="KW-1133">Transmembrane helix</keyword>
<gene>
    <name evidence="2" type="ORF">EZM97_33715</name>
</gene>
<keyword evidence="3" id="KW-1185">Reference proteome</keyword>
<reference evidence="2 3" key="1">
    <citation type="submission" date="2019-02" db="EMBL/GenBank/DDBJ databases">
        <title>Dyella amyloliquefaciens sp. nov., isolated from forest soil.</title>
        <authorList>
            <person name="Gao Z.-H."/>
            <person name="Qiu L.-H."/>
        </authorList>
    </citation>
    <scope>NUCLEOTIDE SEQUENCE [LARGE SCALE GENOMIC DNA]</scope>
    <source>
        <strain evidence="2 3">KACC 12747</strain>
    </source>
</reference>
<organism evidence="2 3">
    <name type="scientific">Dyella soli</name>
    <dbReference type="NCBI Taxonomy" id="522319"/>
    <lineage>
        <taxon>Bacteria</taxon>
        <taxon>Pseudomonadati</taxon>
        <taxon>Pseudomonadota</taxon>
        <taxon>Gammaproteobacteria</taxon>
        <taxon>Lysobacterales</taxon>
        <taxon>Rhodanobacteraceae</taxon>
        <taxon>Dyella</taxon>
    </lineage>
</organism>
<protein>
    <submittedName>
        <fullName evidence="2">YeeE/YedE family protein</fullName>
    </submittedName>
</protein>
<dbReference type="EMBL" id="SJTG01000006">
    <property type="protein sequence ID" value="TCI06443.1"/>
    <property type="molecule type" value="Genomic_DNA"/>
</dbReference>
<evidence type="ECO:0000313" key="2">
    <source>
        <dbReference type="EMBL" id="TCI06443.1"/>
    </source>
</evidence>
<keyword evidence="1" id="KW-0472">Membrane</keyword>
<dbReference type="Pfam" id="PF20398">
    <property type="entry name" value="DUF6691"/>
    <property type="match status" value="1"/>
</dbReference>
<dbReference type="Proteomes" id="UP000291822">
    <property type="component" value="Unassembled WGS sequence"/>
</dbReference>
<dbReference type="RefSeq" id="WP_131413172.1">
    <property type="nucleotide sequence ID" value="NZ_SJTG01000006.1"/>
</dbReference>
<accession>A0A4R0YLG6</accession>
<dbReference type="InterPro" id="IPR046513">
    <property type="entry name" value="DUF6691"/>
</dbReference>
<proteinExistence type="predicted"/>
<feature type="transmembrane region" description="Helical" evidence="1">
    <location>
        <begin position="82"/>
        <end position="100"/>
    </location>
</feature>
<keyword evidence="1" id="KW-0812">Transmembrane</keyword>
<sequence>MKSWIALLAGLLFGMGLSVAGMTQPAVVLGFLDLFGAWNPRLLFVMGGAVLTTAIGYRWIWRQSRPWLATSFRVPTARDIDARLVVGAALFGIGWGLAGYCPGPALASLAGGVPSVILLSGAMAVGWWLAARWPSAKERT</sequence>
<name>A0A4R0YLG6_9GAMM</name>